<dbReference type="PANTHER" id="PTHR24153">
    <property type="entry name" value="ESPIN"/>
    <property type="match status" value="1"/>
</dbReference>
<dbReference type="GO" id="GO:0005737">
    <property type="term" value="C:cytoplasm"/>
    <property type="evidence" value="ECO:0007669"/>
    <property type="project" value="TreeGrafter"/>
</dbReference>
<accession>A0A0P7WZ36</accession>
<dbReference type="PANTHER" id="PTHR24153:SF0">
    <property type="entry name" value="ESPIN-LIKE PROTEIN"/>
    <property type="match status" value="1"/>
</dbReference>
<evidence type="ECO:0008006" key="6">
    <source>
        <dbReference type="Google" id="ProtNLM"/>
    </source>
</evidence>
<proteinExistence type="predicted"/>
<name>A0A0P7WZ36_SCLFO</name>
<evidence type="ECO:0000256" key="3">
    <source>
        <dbReference type="SAM" id="MobiDB-lite"/>
    </source>
</evidence>
<reference evidence="4 5" key="1">
    <citation type="submission" date="2015-08" db="EMBL/GenBank/DDBJ databases">
        <title>The genome of the Asian arowana (Scleropages formosus).</title>
        <authorList>
            <person name="Tan M.H."/>
            <person name="Gan H.M."/>
            <person name="Croft L.J."/>
            <person name="Austin C.M."/>
        </authorList>
    </citation>
    <scope>NUCLEOTIDE SEQUENCE [LARGE SCALE GENOMIC DNA]</scope>
    <source>
        <strain evidence="4">Aro1</strain>
    </source>
</reference>
<organism evidence="4 5">
    <name type="scientific">Scleropages formosus</name>
    <name type="common">Asian bonytongue</name>
    <name type="synonym">Osteoglossum formosum</name>
    <dbReference type="NCBI Taxonomy" id="113540"/>
    <lineage>
        <taxon>Eukaryota</taxon>
        <taxon>Metazoa</taxon>
        <taxon>Chordata</taxon>
        <taxon>Craniata</taxon>
        <taxon>Vertebrata</taxon>
        <taxon>Euteleostomi</taxon>
        <taxon>Actinopterygii</taxon>
        <taxon>Neopterygii</taxon>
        <taxon>Teleostei</taxon>
        <taxon>Osteoglossocephala</taxon>
        <taxon>Osteoglossomorpha</taxon>
        <taxon>Osteoglossiformes</taxon>
        <taxon>Osteoglossidae</taxon>
        <taxon>Scleropages</taxon>
    </lineage>
</organism>
<gene>
    <name evidence="4" type="ORF">Z043_111754</name>
</gene>
<evidence type="ECO:0000313" key="5">
    <source>
        <dbReference type="Proteomes" id="UP000034805"/>
    </source>
</evidence>
<dbReference type="InterPro" id="IPR052420">
    <property type="entry name" value="Espin/Espin-like"/>
</dbReference>
<evidence type="ECO:0000256" key="2">
    <source>
        <dbReference type="ARBA" id="ARBA00023043"/>
    </source>
</evidence>
<dbReference type="AlphaFoldDB" id="A0A0P7WZ36"/>
<sequence>MKASEEGEKKTPAQVQFAKSLKQAGLTAVFTGQVKGGKRMPLSTKDTSPVDIDSLVPTHDETGQPIPEWKRQVMVRKLQARLQDEEDQKIKENGSKHAEMEGWRYSQAHNAILGPFGELLTEEDLVYLEKQIENVSIQKRCQAYEMELAQLAEELRAILPAPIINITVNTQFRQHNVDGQVPLPVWCNRISGIVKSMSLLLNNHKDKEKDGAMEKKIGTEPALVLSEKPERSNSFRGQKAKVEMEIKQLGVSVRNLRSNFESQMGGNFPLTGVFCNESRALKKQENQVKEQIDKKAGNITKQECQLRNGTDRALEDGAAPNSDSEKTRGEDLNVVTETTSLRKERIVVLFLSHWKKSAYAISLRSREELDLNHWDAAEREKSKVQELILDRPHTKTMEKIPLGHLVKQRITVNKMVCNWRSFISSISSSQLCQPRHQRVTYSPEQFLPHIGGAPMDYNSLTLDLFILGYFHILEQELPAEERKMRHLLCFEVFDHVGRFSWETVRDFHRAVLQDIEAGNREWRDGFEDIKVKFFGNTPTQYELLANPGKHHLPEEREVPKVIVQTATPDEKDLMGEDADIAYFNNEEICKYIDRSFAFWKEKEAELFDLTNS</sequence>
<feature type="region of interest" description="Disordered" evidence="3">
    <location>
        <begin position="35"/>
        <end position="64"/>
    </location>
</feature>
<keyword evidence="2" id="KW-0040">ANK repeat</keyword>
<dbReference type="Proteomes" id="UP000034805">
    <property type="component" value="Unassembled WGS sequence"/>
</dbReference>
<dbReference type="GO" id="GO:0051017">
    <property type="term" value="P:actin filament bundle assembly"/>
    <property type="evidence" value="ECO:0007669"/>
    <property type="project" value="TreeGrafter"/>
</dbReference>
<comment type="caution">
    <text evidence="4">The sequence shown here is derived from an EMBL/GenBank/DDBJ whole genome shotgun (WGS) entry which is preliminary data.</text>
</comment>
<protein>
    <recommendedName>
        <fullName evidence="6">Espin-like protein-like</fullName>
    </recommendedName>
</protein>
<feature type="region of interest" description="Disordered" evidence="3">
    <location>
        <begin position="300"/>
        <end position="330"/>
    </location>
</feature>
<dbReference type="EMBL" id="JARO02003933">
    <property type="protein sequence ID" value="KPP69484.1"/>
    <property type="molecule type" value="Genomic_DNA"/>
</dbReference>
<evidence type="ECO:0000256" key="1">
    <source>
        <dbReference type="ARBA" id="ARBA00022737"/>
    </source>
</evidence>
<dbReference type="GO" id="GO:0051015">
    <property type="term" value="F:actin filament binding"/>
    <property type="evidence" value="ECO:0007669"/>
    <property type="project" value="TreeGrafter"/>
</dbReference>
<evidence type="ECO:0000313" key="4">
    <source>
        <dbReference type="EMBL" id="KPP69484.1"/>
    </source>
</evidence>
<keyword evidence="1" id="KW-0677">Repeat</keyword>